<comment type="caution">
    <text evidence="7">The sequence shown here is derived from an EMBL/GenBank/DDBJ whole genome shotgun (WGS) entry which is preliminary data.</text>
</comment>
<dbReference type="AlphaFoldDB" id="A0A9D2QZ48"/>
<feature type="transmembrane region" description="Helical" evidence="5">
    <location>
        <begin position="12"/>
        <end position="31"/>
    </location>
</feature>
<dbReference type="SUPFAM" id="SSF90123">
    <property type="entry name" value="ABC transporter transmembrane region"/>
    <property type="match status" value="1"/>
</dbReference>
<keyword evidence="3 5" id="KW-1133">Transmembrane helix</keyword>
<evidence type="ECO:0000256" key="5">
    <source>
        <dbReference type="SAM" id="Phobius"/>
    </source>
</evidence>
<feature type="transmembrane region" description="Helical" evidence="5">
    <location>
        <begin position="159"/>
        <end position="175"/>
    </location>
</feature>
<comment type="subcellular location">
    <subcellularLocation>
        <location evidence="1">Cell membrane</location>
        <topology evidence="1">Multi-pass membrane protein</topology>
    </subcellularLocation>
</comment>
<reference evidence="7" key="2">
    <citation type="submission" date="2021-04" db="EMBL/GenBank/DDBJ databases">
        <authorList>
            <person name="Gilroy R."/>
        </authorList>
    </citation>
    <scope>NUCLEOTIDE SEQUENCE</scope>
    <source>
        <strain evidence="7">ChiHjej8B7-25341</strain>
    </source>
</reference>
<dbReference type="EMBL" id="DWUW01000303">
    <property type="protein sequence ID" value="HJD32385.1"/>
    <property type="molecule type" value="Genomic_DNA"/>
</dbReference>
<keyword evidence="4 5" id="KW-0472">Membrane</keyword>
<dbReference type="InterPro" id="IPR036640">
    <property type="entry name" value="ABC1_TM_sf"/>
</dbReference>
<evidence type="ECO:0000256" key="1">
    <source>
        <dbReference type="ARBA" id="ARBA00004651"/>
    </source>
</evidence>
<protein>
    <recommendedName>
        <fullName evidence="6">ABC transmembrane type-1 domain-containing protein</fullName>
    </recommendedName>
</protein>
<dbReference type="GO" id="GO:0005524">
    <property type="term" value="F:ATP binding"/>
    <property type="evidence" value="ECO:0007669"/>
    <property type="project" value="InterPro"/>
</dbReference>
<dbReference type="InterPro" id="IPR011527">
    <property type="entry name" value="ABC1_TM_dom"/>
</dbReference>
<feature type="transmembrane region" description="Helical" evidence="5">
    <location>
        <begin position="51"/>
        <end position="72"/>
    </location>
</feature>
<reference evidence="7" key="1">
    <citation type="journal article" date="2021" name="PeerJ">
        <title>Extensive microbial diversity within the chicken gut microbiome revealed by metagenomics and culture.</title>
        <authorList>
            <person name="Gilroy R."/>
            <person name="Ravi A."/>
            <person name="Getino M."/>
            <person name="Pursley I."/>
            <person name="Horton D.L."/>
            <person name="Alikhan N.F."/>
            <person name="Baker D."/>
            <person name="Gharbi K."/>
            <person name="Hall N."/>
            <person name="Watson M."/>
            <person name="Adriaenssens E.M."/>
            <person name="Foster-Nyarko E."/>
            <person name="Jarju S."/>
            <person name="Secka A."/>
            <person name="Antonio M."/>
            <person name="Oren A."/>
            <person name="Chaudhuri R.R."/>
            <person name="La Ragione R."/>
            <person name="Hildebrand F."/>
            <person name="Pallen M.J."/>
        </authorList>
    </citation>
    <scope>NUCLEOTIDE SEQUENCE</scope>
    <source>
        <strain evidence="7">ChiHjej8B7-25341</strain>
    </source>
</reference>
<gene>
    <name evidence="7" type="ORF">H9912_10665</name>
</gene>
<sequence length="308" mass="34960">MRRKMLSGRDAWFFRAVILIETLTYAASFLLSGLAKKDIFNRLEGKETTLGISSLSVLILLNTAIPLAINLVKQINAGLAAKAESRMRKNAKLELLSGVLNRRPGDGEGRKYGETVSLYRNECEDLVSCRMEYYRQLPRLTLCAAILAVMLGVNPLFAAISLIPALLILLLIRRLDRRILMWRETARKSTSEVTEFLENVFGHMEYFRLAAGREKMEELFREKCERRADREIRDRLLDGILSVISENASAFVLGIVLLTALPLYQSGRLSVGELVMFEYYYAFLASLPDSAGRLIRRRRQAEAEGCER</sequence>
<evidence type="ECO:0000256" key="4">
    <source>
        <dbReference type="ARBA" id="ARBA00023136"/>
    </source>
</evidence>
<accession>A0A9D2QZ48</accession>
<evidence type="ECO:0000256" key="2">
    <source>
        <dbReference type="ARBA" id="ARBA00022692"/>
    </source>
</evidence>
<evidence type="ECO:0000313" key="8">
    <source>
        <dbReference type="Proteomes" id="UP000823851"/>
    </source>
</evidence>
<dbReference type="PROSITE" id="PS50929">
    <property type="entry name" value="ABC_TM1F"/>
    <property type="match status" value="1"/>
</dbReference>
<dbReference type="GO" id="GO:0005886">
    <property type="term" value="C:plasma membrane"/>
    <property type="evidence" value="ECO:0007669"/>
    <property type="project" value="UniProtKB-SubCell"/>
</dbReference>
<dbReference type="Pfam" id="PF00664">
    <property type="entry name" value="ABC_membrane"/>
    <property type="match status" value="1"/>
</dbReference>
<organism evidence="7 8">
    <name type="scientific">Candidatus Eisenbergiella stercorigallinarum</name>
    <dbReference type="NCBI Taxonomy" id="2838557"/>
    <lineage>
        <taxon>Bacteria</taxon>
        <taxon>Bacillati</taxon>
        <taxon>Bacillota</taxon>
        <taxon>Clostridia</taxon>
        <taxon>Lachnospirales</taxon>
        <taxon>Lachnospiraceae</taxon>
        <taxon>Eisenbergiella</taxon>
    </lineage>
</organism>
<name>A0A9D2QZ48_9FIRM</name>
<dbReference type="GO" id="GO:0140359">
    <property type="term" value="F:ABC-type transporter activity"/>
    <property type="evidence" value="ECO:0007669"/>
    <property type="project" value="InterPro"/>
</dbReference>
<evidence type="ECO:0000259" key="6">
    <source>
        <dbReference type="PROSITE" id="PS50929"/>
    </source>
</evidence>
<evidence type="ECO:0000313" key="7">
    <source>
        <dbReference type="EMBL" id="HJD32385.1"/>
    </source>
</evidence>
<evidence type="ECO:0000256" key="3">
    <source>
        <dbReference type="ARBA" id="ARBA00022989"/>
    </source>
</evidence>
<dbReference type="Gene3D" id="1.20.1560.10">
    <property type="entry name" value="ABC transporter type 1, transmembrane domain"/>
    <property type="match status" value="1"/>
</dbReference>
<dbReference type="Proteomes" id="UP000823851">
    <property type="component" value="Unassembled WGS sequence"/>
</dbReference>
<proteinExistence type="predicted"/>
<feature type="domain" description="ABC transmembrane type-1" evidence="6">
    <location>
        <begin position="53"/>
        <end position="277"/>
    </location>
</feature>
<keyword evidence="2 5" id="KW-0812">Transmembrane</keyword>